<dbReference type="InParanoid" id="S8F7H5"/>
<protein>
    <submittedName>
        <fullName evidence="2">Uncharacterized protein</fullName>
    </submittedName>
</protein>
<reference evidence="2 3" key="1">
    <citation type="journal article" date="2012" name="Science">
        <title>The Paleozoic origin of enzymatic lignin decomposition reconstructed from 31 fungal genomes.</title>
        <authorList>
            <person name="Floudas D."/>
            <person name="Binder M."/>
            <person name="Riley R."/>
            <person name="Barry K."/>
            <person name="Blanchette R.A."/>
            <person name="Henrissat B."/>
            <person name="Martinez A.T."/>
            <person name="Otillar R."/>
            <person name="Spatafora J.W."/>
            <person name="Yadav J.S."/>
            <person name="Aerts A."/>
            <person name="Benoit I."/>
            <person name="Boyd A."/>
            <person name="Carlson A."/>
            <person name="Copeland A."/>
            <person name="Coutinho P.M."/>
            <person name="de Vries R.P."/>
            <person name="Ferreira P."/>
            <person name="Findley K."/>
            <person name="Foster B."/>
            <person name="Gaskell J."/>
            <person name="Glotzer D."/>
            <person name="Gorecki P."/>
            <person name="Heitman J."/>
            <person name="Hesse C."/>
            <person name="Hori C."/>
            <person name="Igarashi K."/>
            <person name="Jurgens J.A."/>
            <person name="Kallen N."/>
            <person name="Kersten P."/>
            <person name="Kohler A."/>
            <person name="Kuees U."/>
            <person name="Kumar T.K.A."/>
            <person name="Kuo A."/>
            <person name="LaButti K."/>
            <person name="Larrondo L.F."/>
            <person name="Lindquist E."/>
            <person name="Ling A."/>
            <person name="Lombard V."/>
            <person name="Lucas S."/>
            <person name="Lundell T."/>
            <person name="Martin R."/>
            <person name="McLaughlin D.J."/>
            <person name="Morgenstern I."/>
            <person name="Morin E."/>
            <person name="Murat C."/>
            <person name="Nagy L.G."/>
            <person name="Nolan M."/>
            <person name="Ohm R.A."/>
            <person name="Patyshakuliyeva A."/>
            <person name="Rokas A."/>
            <person name="Ruiz-Duenas F.J."/>
            <person name="Sabat G."/>
            <person name="Salamov A."/>
            <person name="Samejima M."/>
            <person name="Schmutz J."/>
            <person name="Slot J.C."/>
            <person name="St John F."/>
            <person name="Stenlid J."/>
            <person name="Sun H."/>
            <person name="Sun S."/>
            <person name="Syed K."/>
            <person name="Tsang A."/>
            <person name="Wiebenga A."/>
            <person name="Young D."/>
            <person name="Pisabarro A."/>
            <person name="Eastwood D.C."/>
            <person name="Martin F."/>
            <person name="Cullen D."/>
            <person name="Grigoriev I.V."/>
            <person name="Hibbett D.S."/>
        </authorList>
    </citation>
    <scope>NUCLEOTIDE SEQUENCE</scope>
    <source>
        <strain evidence="3">FP-58527</strain>
    </source>
</reference>
<gene>
    <name evidence="2" type="ORF">FOMPIDRAFT_82354</name>
</gene>
<name>S8F7H5_FOMSC</name>
<evidence type="ECO:0000313" key="3">
    <source>
        <dbReference type="Proteomes" id="UP000015241"/>
    </source>
</evidence>
<evidence type="ECO:0000313" key="2">
    <source>
        <dbReference type="EMBL" id="EPS97600.1"/>
    </source>
</evidence>
<evidence type="ECO:0000256" key="1">
    <source>
        <dbReference type="SAM" id="MobiDB-lite"/>
    </source>
</evidence>
<dbReference type="EMBL" id="KE504174">
    <property type="protein sequence ID" value="EPS97600.1"/>
    <property type="molecule type" value="Genomic_DNA"/>
</dbReference>
<organism evidence="2 3">
    <name type="scientific">Fomitopsis schrenkii</name>
    <name type="common">Brown rot fungus</name>
    <dbReference type="NCBI Taxonomy" id="2126942"/>
    <lineage>
        <taxon>Eukaryota</taxon>
        <taxon>Fungi</taxon>
        <taxon>Dikarya</taxon>
        <taxon>Basidiomycota</taxon>
        <taxon>Agaricomycotina</taxon>
        <taxon>Agaricomycetes</taxon>
        <taxon>Polyporales</taxon>
        <taxon>Fomitopsis</taxon>
    </lineage>
</organism>
<feature type="compositionally biased region" description="Basic and acidic residues" evidence="1">
    <location>
        <begin position="180"/>
        <end position="192"/>
    </location>
</feature>
<dbReference type="HOGENOM" id="CLU_1428007_0_0_1"/>
<dbReference type="AlphaFoldDB" id="S8F7H5"/>
<accession>S8F7H5</accession>
<keyword evidence="3" id="KW-1185">Reference proteome</keyword>
<dbReference type="OrthoDB" id="10526302at2759"/>
<proteinExistence type="predicted"/>
<feature type="region of interest" description="Disordered" evidence="1">
    <location>
        <begin position="168"/>
        <end position="192"/>
    </location>
</feature>
<dbReference type="Proteomes" id="UP000015241">
    <property type="component" value="Unassembled WGS sequence"/>
</dbReference>
<sequence length="192" mass="21606">MPTPPLPTLSLPHNNETVITVKVLDEPTARTKGILEWMTDEPPARRLGNGQLISMRNSSGETGPGLLSAVADLRKHWITWTVSGGPARCHLSVPIPWAAMTGVEAVAHTRHYRSLPDLPAPHRHTLNIPHILDATQLESPYDTALDRSELDNLESRLQSITQKRWEWRPEGERVRRKRPDGKAPDKRERRGP</sequence>